<dbReference type="EMBL" id="FIGZ01000003">
    <property type="protein sequence ID" value="CYU64383.1"/>
    <property type="molecule type" value="Genomic_DNA"/>
</dbReference>
<organism evidence="1 2">
    <name type="scientific">Streptococcus suis</name>
    <dbReference type="NCBI Taxonomy" id="1307"/>
    <lineage>
        <taxon>Bacteria</taxon>
        <taxon>Bacillati</taxon>
        <taxon>Bacillota</taxon>
        <taxon>Bacilli</taxon>
        <taxon>Lactobacillales</taxon>
        <taxon>Streptococcaceae</taxon>
        <taxon>Streptococcus</taxon>
    </lineage>
</organism>
<evidence type="ECO:0000313" key="1">
    <source>
        <dbReference type="EMBL" id="CYU64383.1"/>
    </source>
</evidence>
<accession>A0A0Z8ELV4</accession>
<name>A0A0Z8ELV4_STRSU</name>
<dbReference type="RefSeq" id="WP_044759727.1">
    <property type="nucleotide sequence ID" value="NZ_CEEJ01000153.1"/>
</dbReference>
<reference evidence="1 2" key="1">
    <citation type="submission" date="2016-02" db="EMBL/GenBank/DDBJ databases">
        <authorList>
            <consortium name="Pathogen Informatics"/>
        </authorList>
    </citation>
    <scope>NUCLEOTIDE SEQUENCE [LARGE SCALE GENOMIC DNA]</scope>
    <source>
        <strain evidence="1 2">LSS44</strain>
    </source>
</reference>
<protein>
    <submittedName>
        <fullName evidence="1">Uncharacterized protein</fullName>
    </submittedName>
</protein>
<dbReference type="Proteomes" id="UP000072083">
    <property type="component" value="Unassembled WGS sequence"/>
</dbReference>
<proteinExistence type="predicted"/>
<gene>
    <name evidence="1" type="ORF">ERS132406_00499</name>
</gene>
<dbReference type="AlphaFoldDB" id="A0A0Z8ELV4"/>
<evidence type="ECO:0000313" key="2">
    <source>
        <dbReference type="Proteomes" id="UP000072083"/>
    </source>
</evidence>
<sequence length="115" mass="12850">MKQANSKLAALTLITTLAVTSVIGTTVHANGHAEPDQAVAGNYNPITNDYIKKNIGDRDPQNITLRAKFPENNNFKNRGITSIGKVEIPSKIPENSSWFWELWTRFTTFVKNIFS</sequence>